<keyword evidence="4 9" id="KW-0479">Metal-binding</keyword>
<comment type="caution">
    <text evidence="9">Lacks conserved residue(s) required for the propagation of feature annotation.</text>
</comment>
<feature type="binding site" evidence="9">
    <location>
        <position position="209"/>
    </location>
    <ligand>
        <name>[4Fe-4S] cluster</name>
        <dbReference type="ChEBI" id="CHEBI:49883"/>
        <label>2</label>
    </ligand>
</feature>
<reference evidence="11 12" key="1">
    <citation type="journal article" date="2015" name="Genome Announc.">
        <title>Complete Genome Sequence of a Novel Bacterium within the Family Rhodocyclaceae That Degrades Polycyclic Aromatic Hydrocarbons.</title>
        <authorList>
            <person name="Singleton D.R."/>
            <person name="Dickey A.N."/>
            <person name="Scholl E.H."/>
            <person name="Wright F.A."/>
            <person name="Aitken M.D."/>
        </authorList>
    </citation>
    <scope>NUCLEOTIDE SEQUENCE [LARGE SCALE GENOMIC DNA]</scope>
    <source>
        <strain evidence="12">PG1-Ca6</strain>
    </source>
</reference>
<dbReference type="InterPro" id="IPR013542">
    <property type="entry name" value="QueG_DUF1730"/>
</dbReference>
<feature type="active site" description="Proton donor" evidence="9">
    <location>
        <position position="145"/>
    </location>
</feature>
<keyword evidence="3 9" id="KW-0819">tRNA processing</keyword>
<dbReference type="HOGENOM" id="CLU_030790_0_1_4"/>
<dbReference type="PROSITE" id="PS51379">
    <property type="entry name" value="4FE4S_FER_2"/>
    <property type="match status" value="1"/>
</dbReference>
<evidence type="ECO:0000313" key="11">
    <source>
        <dbReference type="EMBL" id="AJP49174.1"/>
    </source>
</evidence>
<dbReference type="PATRIC" id="fig|1565605.3.peg.2861"/>
<feature type="binding site" evidence="9">
    <location>
        <position position="259"/>
    </location>
    <ligand>
        <name>[4Fe-4S] cluster</name>
        <dbReference type="ChEBI" id="CHEBI:49883"/>
        <label>1</label>
    </ligand>
</feature>
<evidence type="ECO:0000256" key="1">
    <source>
        <dbReference type="ARBA" id="ARBA00022485"/>
    </source>
</evidence>
<keyword evidence="7 9" id="KW-0408">Iron</keyword>
<feature type="binding site" evidence="9">
    <location>
        <position position="180"/>
    </location>
    <ligand>
        <name>cob(II)alamin</name>
        <dbReference type="ChEBI" id="CHEBI:16304"/>
    </ligand>
</feature>
<keyword evidence="5 9" id="KW-0671">Queuosine biosynthesis</keyword>
<dbReference type="SUPFAM" id="SSF54862">
    <property type="entry name" value="4Fe-4S ferredoxins"/>
    <property type="match status" value="1"/>
</dbReference>
<evidence type="ECO:0000256" key="7">
    <source>
        <dbReference type="ARBA" id="ARBA00023004"/>
    </source>
</evidence>
<dbReference type="InterPro" id="IPR017896">
    <property type="entry name" value="4Fe4S_Fe-S-bd"/>
</dbReference>
<dbReference type="Pfam" id="PF13484">
    <property type="entry name" value="Fer4_16"/>
    <property type="match status" value="1"/>
</dbReference>
<keyword evidence="12" id="KW-1185">Reference proteome</keyword>
<dbReference type="HAMAP" id="MF_00916">
    <property type="entry name" value="QueG"/>
    <property type="match status" value="1"/>
</dbReference>
<dbReference type="GO" id="GO:0052693">
    <property type="term" value="F:epoxyqueuosine reductase activity"/>
    <property type="evidence" value="ECO:0007669"/>
    <property type="project" value="UniProtKB-UniRule"/>
</dbReference>
<comment type="cofactor">
    <cofactor evidence="9">
        <name>cob(II)alamin</name>
        <dbReference type="ChEBI" id="CHEBI:16304"/>
    </cofactor>
</comment>
<feature type="binding site" evidence="9">
    <location>
        <begin position="252"/>
        <end position="253"/>
    </location>
    <ligand>
        <name>cob(II)alamin</name>
        <dbReference type="ChEBI" id="CHEBI:16304"/>
    </ligand>
</feature>
<evidence type="ECO:0000256" key="3">
    <source>
        <dbReference type="ARBA" id="ARBA00022694"/>
    </source>
</evidence>
<comment type="similarity">
    <text evidence="9">Belongs to the QueG family.</text>
</comment>
<keyword evidence="8 9" id="KW-0411">Iron-sulfur</keyword>
<name>A0A0C5JBR2_9PROT</name>
<comment type="subcellular location">
    <subcellularLocation>
        <location evidence="9">Cytoplasm</location>
    </subcellularLocation>
</comment>
<dbReference type="UniPathway" id="UPA00392"/>
<evidence type="ECO:0000313" key="12">
    <source>
        <dbReference type="Proteomes" id="UP000061603"/>
    </source>
</evidence>
<dbReference type="NCBIfam" id="TIGR00276">
    <property type="entry name" value="tRNA epoxyqueuosine(34) reductase QueG"/>
    <property type="match status" value="1"/>
</dbReference>
<feature type="binding site" evidence="9">
    <location>
        <position position="68"/>
    </location>
    <ligand>
        <name>cob(II)alamin</name>
        <dbReference type="ChEBI" id="CHEBI:16304"/>
    </ligand>
</feature>
<feature type="binding site" evidence="9">
    <location>
        <position position="234"/>
    </location>
    <ligand>
        <name>tRNA</name>
        <dbReference type="ChEBI" id="CHEBI:17843"/>
    </ligand>
</feature>
<evidence type="ECO:0000259" key="10">
    <source>
        <dbReference type="PROSITE" id="PS51379"/>
    </source>
</evidence>
<dbReference type="EMBL" id="CP010554">
    <property type="protein sequence ID" value="AJP49174.1"/>
    <property type="molecule type" value="Genomic_DNA"/>
</dbReference>
<evidence type="ECO:0000256" key="6">
    <source>
        <dbReference type="ARBA" id="ARBA00023002"/>
    </source>
</evidence>
<accession>A0A0C5JBR2</accession>
<dbReference type="FunFam" id="3.30.70.20:FF:000017">
    <property type="entry name" value="Epoxyqueuosine reductase"/>
    <property type="match status" value="1"/>
</dbReference>
<gene>
    <name evidence="9" type="primary">queG</name>
    <name evidence="11" type="ORF">PG1C_13520</name>
</gene>
<keyword evidence="9" id="KW-0170">Cobalt</keyword>
<dbReference type="Pfam" id="PF08331">
    <property type="entry name" value="QueG_DUF1730"/>
    <property type="match status" value="1"/>
</dbReference>
<comment type="subunit">
    <text evidence="9">Monomer.</text>
</comment>
<dbReference type="GO" id="GO:0008616">
    <property type="term" value="P:tRNA queuosine(34) biosynthetic process"/>
    <property type="evidence" value="ECO:0007669"/>
    <property type="project" value="UniProtKB-UniRule"/>
</dbReference>
<evidence type="ECO:0000256" key="4">
    <source>
        <dbReference type="ARBA" id="ARBA00022723"/>
    </source>
</evidence>
<proteinExistence type="inferred from homology"/>
<keyword evidence="9" id="KW-0846">Cobalamin</keyword>
<evidence type="ECO:0000256" key="9">
    <source>
        <dbReference type="HAMAP-Rule" id="MF_00916"/>
    </source>
</evidence>
<comment type="function">
    <text evidence="9">Catalyzes the conversion of epoxyqueuosine (oQ) to queuosine (Q), which is a hypermodified base found in the wobble positions of tRNA(Asp), tRNA(Asn), tRNA(His) and tRNA(Tyr).</text>
</comment>
<dbReference type="EC" id="1.17.99.6" evidence="9"/>
<comment type="pathway">
    <text evidence="9">tRNA modification; tRNA-queuosine biosynthesis.</text>
</comment>
<dbReference type="PANTHER" id="PTHR30002">
    <property type="entry name" value="EPOXYQUEUOSINE REDUCTASE"/>
    <property type="match status" value="1"/>
</dbReference>
<dbReference type="GO" id="GO:0051539">
    <property type="term" value="F:4 iron, 4 sulfur cluster binding"/>
    <property type="evidence" value="ECO:0007669"/>
    <property type="project" value="UniProtKB-KW"/>
</dbReference>
<organism evidence="11 12">
    <name type="scientific">Rugosibacter aromaticivorans</name>
    <dbReference type="NCBI Taxonomy" id="1565605"/>
    <lineage>
        <taxon>Bacteria</taxon>
        <taxon>Pseudomonadati</taxon>
        <taxon>Pseudomonadota</taxon>
        <taxon>Betaproteobacteria</taxon>
        <taxon>Nitrosomonadales</taxon>
        <taxon>Sterolibacteriaceae</taxon>
        <taxon>Rugosibacter</taxon>
    </lineage>
</organism>
<protein>
    <recommendedName>
        <fullName evidence="9">Epoxyqueuosine reductase</fullName>
        <ecNumber evidence="9">1.17.99.6</ecNumber>
    </recommendedName>
    <alternativeName>
        <fullName evidence="9">Queuosine biosynthesis protein QueG</fullName>
    </alternativeName>
</protein>
<feature type="binding site" evidence="9">
    <location>
        <position position="169"/>
    </location>
    <ligand>
        <name>cob(II)alamin</name>
        <dbReference type="ChEBI" id="CHEBI:16304"/>
    </ligand>
</feature>
<keyword evidence="6 9" id="KW-0560">Oxidoreductase</keyword>
<sequence>MMRIMHDQWHTVKENIRRWGRELGFDAIGFSRAETGEAAAQLAAWLAAGFHGEMDYMAAHVSEVGAKRALPTELVPGTQSIITVRMNYRPASADAEEVLADTQRAYISRYALGRDYHKVMRPRLQALVDRMTEAQGEFVHRVFTDSAPVMEVQLAKQSGLGWRGKHTLLLDRAVGSYFFLGEIYSELPLPPDTPVTDHCGSCTACIDSCPTEALVAPYQLDARRCISYLTIELKNSIPEPLRESLGNRIYGCDDCQLACPWNRFSPLTREADFAPRHALDEATLVELFAWTEDEFAERMAGSAIRRIGYVRWLRNIAVALGNAPTCDDVVRALRARENDSSALVREHVAWALARHQSSR</sequence>
<feature type="binding site" evidence="9">
    <location>
        <position position="205"/>
    </location>
    <ligand>
        <name>[4Fe-4S] cluster</name>
        <dbReference type="ChEBI" id="CHEBI:49883"/>
        <label>1</label>
    </ligand>
</feature>
<dbReference type="GO" id="GO:0046872">
    <property type="term" value="F:metal ion binding"/>
    <property type="evidence" value="ECO:0007669"/>
    <property type="project" value="UniProtKB-KW"/>
</dbReference>
<dbReference type="PROSITE" id="PS00198">
    <property type="entry name" value="4FE4S_FER_1"/>
    <property type="match status" value="1"/>
</dbReference>
<dbReference type="Proteomes" id="UP000061603">
    <property type="component" value="Chromosome"/>
</dbReference>
<feature type="binding site" evidence="9">
    <location>
        <position position="145"/>
    </location>
    <ligand>
        <name>cob(II)alamin</name>
        <dbReference type="ChEBI" id="CHEBI:16304"/>
    </ligand>
</feature>
<dbReference type="GO" id="GO:0031419">
    <property type="term" value="F:cobalamin binding"/>
    <property type="evidence" value="ECO:0007669"/>
    <property type="project" value="UniProtKB-KW"/>
</dbReference>
<dbReference type="InterPro" id="IPR004453">
    <property type="entry name" value="QueG"/>
</dbReference>
<evidence type="ECO:0000256" key="5">
    <source>
        <dbReference type="ARBA" id="ARBA00022785"/>
    </source>
</evidence>
<dbReference type="AlphaFoldDB" id="A0A0C5JBR2"/>
<feature type="domain" description="4Fe-4S ferredoxin-type" evidence="10">
    <location>
        <begin position="190"/>
        <end position="219"/>
    </location>
</feature>
<feature type="binding site" evidence="9">
    <location>
        <position position="199"/>
    </location>
    <ligand>
        <name>[4Fe-4S] cluster</name>
        <dbReference type="ChEBI" id="CHEBI:49883"/>
        <label>1</label>
    </ligand>
</feature>
<evidence type="ECO:0000256" key="8">
    <source>
        <dbReference type="ARBA" id="ARBA00023014"/>
    </source>
</evidence>
<dbReference type="GO" id="GO:0005737">
    <property type="term" value="C:cytoplasm"/>
    <property type="evidence" value="ECO:0007669"/>
    <property type="project" value="UniProtKB-SubCell"/>
</dbReference>
<feature type="binding site" evidence="9">
    <location>
        <position position="255"/>
    </location>
    <ligand>
        <name>[4Fe-4S] cluster</name>
        <dbReference type="ChEBI" id="CHEBI:49883"/>
        <label>2</label>
    </ligand>
</feature>
<comment type="cofactor">
    <cofactor evidence="9">
        <name>[4Fe-4S] cluster</name>
        <dbReference type="ChEBI" id="CHEBI:49883"/>
    </cofactor>
    <text evidence="9">Binds 2 [4Fe-4S] clusters per monomer.</text>
</comment>
<feature type="binding site" evidence="9">
    <location>
        <position position="252"/>
    </location>
    <ligand>
        <name>[4Fe-4S] cluster</name>
        <dbReference type="ChEBI" id="CHEBI:49883"/>
        <label>2</label>
    </ligand>
</feature>
<dbReference type="STRING" id="1565605.PG1C_13520"/>
<dbReference type="InterPro" id="IPR017900">
    <property type="entry name" value="4Fe4S_Fe_S_CS"/>
</dbReference>
<feature type="binding site" evidence="9">
    <location>
        <position position="227"/>
    </location>
    <ligand>
        <name>cob(II)alamin</name>
        <dbReference type="ChEBI" id="CHEBI:16304"/>
    </ligand>
</feature>
<dbReference type="KEGG" id="rbu:PG1C_13520"/>
<keyword evidence="2 9" id="KW-0963">Cytoplasm</keyword>
<feature type="binding site" evidence="9">
    <location>
        <position position="202"/>
    </location>
    <ligand>
        <name>[4Fe-4S] cluster</name>
        <dbReference type="ChEBI" id="CHEBI:49883"/>
        <label>1</label>
    </ligand>
</feature>
<evidence type="ECO:0000256" key="2">
    <source>
        <dbReference type="ARBA" id="ARBA00022490"/>
    </source>
</evidence>
<dbReference type="PANTHER" id="PTHR30002:SF4">
    <property type="entry name" value="EPOXYQUEUOSINE REDUCTASE"/>
    <property type="match status" value="1"/>
</dbReference>
<feature type="binding site" evidence="9">
    <location>
        <position position="225"/>
    </location>
    <ligand>
        <name>[4Fe-4S] cluster</name>
        <dbReference type="ChEBI" id="CHEBI:49883"/>
        <label>2</label>
    </ligand>
</feature>
<dbReference type="Gene3D" id="3.30.70.20">
    <property type="match status" value="1"/>
</dbReference>
<comment type="catalytic activity">
    <reaction evidence="9">
        <text>epoxyqueuosine(34) in tRNA + AH2 = queuosine(34) in tRNA + A + H2O</text>
        <dbReference type="Rhea" id="RHEA:32159"/>
        <dbReference type="Rhea" id="RHEA-COMP:18571"/>
        <dbReference type="Rhea" id="RHEA-COMP:18582"/>
        <dbReference type="ChEBI" id="CHEBI:13193"/>
        <dbReference type="ChEBI" id="CHEBI:15377"/>
        <dbReference type="ChEBI" id="CHEBI:17499"/>
        <dbReference type="ChEBI" id="CHEBI:194431"/>
        <dbReference type="ChEBI" id="CHEBI:194443"/>
        <dbReference type="EC" id="1.17.99.6"/>
    </reaction>
</comment>
<keyword evidence="1 9" id="KW-0004">4Fe-4S</keyword>